<dbReference type="FunFam" id="3.20.20.70:FF:000064">
    <property type="entry name" value="Thiamine-phosphate synthase"/>
    <property type="match status" value="1"/>
</dbReference>
<dbReference type="NCBIfam" id="TIGR00693">
    <property type="entry name" value="thiE"/>
    <property type="match status" value="1"/>
</dbReference>
<dbReference type="STRING" id="320778.ABT57_21565"/>
<evidence type="ECO:0000256" key="10">
    <source>
        <dbReference type="RuleBase" id="RU003826"/>
    </source>
</evidence>
<dbReference type="GO" id="GO:0005737">
    <property type="term" value="C:cytoplasm"/>
    <property type="evidence" value="ECO:0007669"/>
    <property type="project" value="TreeGrafter"/>
</dbReference>
<dbReference type="EMBL" id="LDOU01000024">
    <property type="protein sequence ID" value="KLV05803.1"/>
    <property type="molecule type" value="Genomic_DNA"/>
</dbReference>
<comment type="function">
    <text evidence="9">Condenses 4-methyl-5-(beta-hydroxyethyl)thiazole monophosphate (THZ-P) and 2-methyl-4-amino-5-hydroxymethyl pyrimidine pyrophosphate (HMP-PP) to form thiamine monophosphate (TMP).</text>
</comment>
<evidence type="ECO:0000259" key="12">
    <source>
        <dbReference type="Pfam" id="PF02581"/>
    </source>
</evidence>
<feature type="binding site" evidence="9">
    <location>
        <position position="304"/>
    </location>
    <ligand>
        <name>4-amino-2-methyl-5-(diphosphooxymethyl)pyrimidine</name>
        <dbReference type="ChEBI" id="CHEBI:57841"/>
    </ligand>
</feature>
<dbReference type="RefSeq" id="WP_047887323.1">
    <property type="nucleotide sequence ID" value="NZ_CP071325.1"/>
</dbReference>
<evidence type="ECO:0000256" key="7">
    <source>
        <dbReference type="ARBA" id="ARBA00047851"/>
    </source>
</evidence>
<dbReference type="GO" id="GO:0009229">
    <property type="term" value="P:thiamine diphosphate biosynthetic process"/>
    <property type="evidence" value="ECO:0007669"/>
    <property type="project" value="UniProtKB-UniRule"/>
</dbReference>
<evidence type="ECO:0000256" key="11">
    <source>
        <dbReference type="RuleBase" id="RU004253"/>
    </source>
</evidence>
<dbReference type="InterPro" id="IPR034291">
    <property type="entry name" value="TMP_synthase"/>
</dbReference>
<dbReference type="CDD" id="cd00564">
    <property type="entry name" value="TMP_TenI"/>
    <property type="match status" value="1"/>
</dbReference>
<dbReference type="InterPro" id="IPR013785">
    <property type="entry name" value="Aldolase_TIM"/>
</dbReference>
<dbReference type="HAMAP" id="MF_00097">
    <property type="entry name" value="TMP_synthase"/>
    <property type="match status" value="1"/>
</dbReference>
<dbReference type="AlphaFoldDB" id="A0A0J1H1Z0"/>
<organism evidence="13 14">
    <name type="scientific">Photobacterium ganghwense</name>
    <dbReference type="NCBI Taxonomy" id="320778"/>
    <lineage>
        <taxon>Bacteria</taxon>
        <taxon>Pseudomonadati</taxon>
        <taxon>Pseudomonadota</taxon>
        <taxon>Gammaproteobacteria</taxon>
        <taxon>Vibrionales</taxon>
        <taxon>Vibrionaceae</taxon>
        <taxon>Photobacterium</taxon>
    </lineage>
</organism>
<dbReference type="OrthoDB" id="9810880at2"/>
<dbReference type="GO" id="GO:0004789">
    <property type="term" value="F:thiamine-phosphate diphosphorylase activity"/>
    <property type="evidence" value="ECO:0007669"/>
    <property type="project" value="UniProtKB-UniRule"/>
</dbReference>
<dbReference type="PANTHER" id="PTHR20857:SF15">
    <property type="entry name" value="THIAMINE-PHOSPHATE SYNTHASE"/>
    <property type="match status" value="1"/>
</dbReference>
<feature type="binding site" evidence="9">
    <location>
        <begin position="330"/>
        <end position="332"/>
    </location>
    <ligand>
        <name>2-[(2R,5Z)-2-carboxy-4-methylthiazol-5(2H)-ylidene]ethyl phosphate</name>
        <dbReference type="ChEBI" id="CHEBI:62899"/>
    </ligand>
</feature>
<protein>
    <recommendedName>
        <fullName evidence="9">Thiamine-phosphate synthase</fullName>
        <shortName evidence="9">TP synthase</shortName>
        <shortName evidence="9">TPS</shortName>
        <ecNumber evidence="9">2.5.1.3</ecNumber>
    </recommendedName>
    <alternativeName>
        <fullName evidence="9">Thiamine-phosphate pyrophosphorylase</fullName>
        <shortName evidence="9">TMP pyrophosphorylase</shortName>
        <shortName evidence="9">TMP-PPase</shortName>
    </alternativeName>
</protein>
<evidence type="ECO:0000313" key="13">
    <source>
        <dbReference type="EMBL" id="KLV05803.1"/>
    </source>
</evidence>
<evidence type="ECO:0000256" key="4">
    <source>
        <dbReference type="ARBA" id="ARBA00022842"/>
    </source>
</evidence>
<evidence type="ECO:0000256" key="8">
    <source>
        <dbReference type="ARBA" id="ARBA00047883"/>
    </source>
</evidence>
<evidence type="ECO:0000256" key="9">
    <source>
        <dbReference type="HAMAP-Rule" id="MF_00097"/>
    </source>
</evidence>
<feature type="binding site" evidence="9">
    <location>
        <position position="333"/>
    </location>
    <ligand>
        <name>4-amino-2-methyl-5-(diphosphooxymethyl)pyrimidine</name>
        <dbReference type="ChEBI" id="CHEBI:57841"/>
    </ligand>
</feature>
<comment type="pathway">
    <text evidence="1 9 11">Cofactor biosynthesis; thiamine diphosphate biosynthesis; thiamine phosphate from 4-amino-2-methyl-5-diphosphomethylpyrimidine and 4-methyl-5-(2-phosphoethyl)-thiazole: step 1/1.</text>
</comment>
<sequence length="411" mass="44701">MNALCLPDHLTPLLMHLEPLLAAADKYQLGEPVSVGWSESAVVDMEVGGCTFAVAFNPAEPVAMGYDVRDQWIAPYPAVADMQRKVAATPNLVVCGLPTDSGCVDMWHHNGEARAVYCHHAGASEPQRAMLLTALALDYPLEDAVTLARAHARGYLETHANGYGKVSWPVARALFPRPLTANHPEVQALGWTSTEVAVAPFAPMNREQMALYPVVDTAQWVETLLALDVKLTQLRIKDPTAPDLAEQVDRVIQAGEQHQAQVFINDYWQLAIAHRAYGVHLGQEDLETADLAAIQQAGLRLGLSTHGYYEILRAAEFAPSYIALGHIFPTTTKEMPSKPQGLSRLALYQKLIGEAFPTVAIGGIDLERAERVWRTGITSVAVVRAVTQAADPAQAVAAFNQILTPRPSQQD</sequence>
<evidence type="ECO:0000256" key="3">
    <source>
        <dbReference type="ARBA" id="ARBA00022723"/>
    </source>
</evidence>
<dbReference type="EC" id="2.5.1.3" evidence="9"/>
<feature type="domain" description="Thiamine phosphate synthase/TenI" evidence="12">
    <location>
        <begin position="216"/>
        <end position="386"/>
    </location>
</feature>
<comment type="catalytic activity">
    <reaction evidence="6 9 10">
        <text>4-methyl-5-(2-phosphooxyethyl)-thiazole + 4-amino-2-methyl-5-(diphosphooxymethyl)pyrimidine + H(+) = thiamine phosphate + diphosphate</text>
        <dbReference type="Rhea" id="RHEA:22328"/>
        <dbReference type="ChEBI" id="CHEBI:15378"/>
        <dbReference type="ChEBI" id="CHEBI:33019"/>
        <dbReference type="ChEBI" id="CHEBI:37575"/>
        <dbReference type="ChEBI" id="CHEBI:57841"/>
        <dbReference type="ChEBI" id="CHEBI:58296"/>
        <dbReference type="EC" id="2.5.1.3"/>
    </reaction>
</comment>
<dbReference type="SUPFAM" id="SSF51391">
    <property type="entry name" value="Thiamin phosphate synthase"/>
    <property type="match status" value="1"/>
</dbReference>
<comment type="cofactor">
    <cofactor evidence="9">
        <name>Mg(2+)</name>
        <dbReference type="ChEBI" id="CHEBI:18420"/>
    </cofactor>
    <text evidence="9">Binds 1 Mg(2+) ion per subunit.</text>
</comment>
<evidence type="ECO:0000256" key="1">
    <source>
        <dbReference type="ARBA" id="ARBA00005165"/>
    </source>
</evidence>
<reference evidence="13 14" key="1">
    <citation type="submission" date="2015-05" db="EMBL/GenBank/DDBJ databases">
        <title>Photobacterium galathea sp. nov.</title>
        <authorList>
            <person name="Machado H."/>
            <person name="Gram L."/>
        </authorList>
    </citation>
    <scope>NUCLEOTIDE SEQUENCE [LARGE SCALE GENOMIC DNA]</scope>
    <source>
        <strain evidence="13 14">DSM 22954</strain>
    </source>
</reference>
<keyword evidence="5 9" id="KW-0784">Thiamine biosynthesis</keyword>
<dbReference type="InterPro" id="IPR022998">
    <property type="entry name" value="ThiamineP_synth_TenI"/>
</dbReference>
<evidence type="ECO:0000256" key="5">
    <source>
        <dbReference type="ARBA" id="ARBA00022977"/>
    </source>
</evidence>
<dbReference type="InterPro" id="IPR036206">
    <property type="entry name" value="ThiamineP_synth_sf"/>
</dbReference>
<feature type="binding site" evidence="9">
    <location>
        <begin position="233"/>
        <end position="237"/>
    </location>
    <ligand>
        <name>4-amino-2-methyl-5-(diphosphooxymethyl)pyrimidine</name>
        <dbReference type="ChEBI" id="CHEBI:57841"/>
    </ligand>
</feature>
<dbReference type="Proteomes" id="UP000035909">
    <property type="component" value="Unassembled WGS sequence"/>
</dbReference>
<dbReference type="Gene3D" id="3.20.20.70">
    <property type="entry name" value="Aldolase class I"/>
    <property type="match status" value="1"/>
</dbReference>
<dbReference type="GO" id="GO:0000287">
    <property type="term" value="F:magnesium ion binding"/>
    <property type="evidence" value="ECO:0007669"/>
    <property type="project" value="UniProtKB-UniRule"/>
</dbReference>
<keyword evidence="14" id="KW-1185">Reference proteome</keyword>
<feature type="binding site" evidence="9">
    <location>
        <position position="285"/>
    </location>
    <ligand>
        <name>Mg(2+)</name>
        <dbReference type="ChEBI" id="CHEBI:18420"/>
    </ligand>
</feature>
<name>A0A0J1H1Z0_9GAMM</name>
<feature type="binding site" evidence="9">
    <location>
        <position position="266"/>
    </location>
    <ligand>
        <name>Mg(2+)</name>
        <dbReference type="ChEBI" id="CHEBI:18420"/>
    </ligand>
</feature>
<feature type="binding site" evidence="9">
    <location>
        <position position="265"/>
    </location>
    <ligand>
        <name>4-amino-2-methyl-5-(diphosphooxymethyl)pyrimidine</name>
        <dbReference type="ChEBI" id="CHEBI:57841"/>
    </ligand>
</feature>
<dbReference type="NCBIfam" id="NF002904">
    <property type="entry name" value="PRK03512.1"/>
    <property type="match status" value="1"/>
</dbReference>
<dbReference type="UniPathway" id="UPA00060">
    <property type="reaction ID" value="UER00141"/>
</dbReference>
<evidence type="ECO:0000256" key="2">
    <source>
        <dbReference type="ARBA" id="ARBA00022679"/>
    </source>
</evidence>
<comment type="catalytic activity">
    <reaction evidence="8 9 10">
        <text>2-[(2R,5Z)-2-carboxy-4-methylthiazol-5(2H)-ylidene]ethyl phosphate + 4-amino-2-methyl-5-(diphosphooxymethyl)pyrimidine + 2 H(+) = thiamine phosphate + CO2 + diphosphate</text>
        <dbReference type="Rhea" id="RHEA:47844"/>
        <dbReference type="ChEBI" id="CHEBI:15378"/>
        <dbReference type="ChEBI" id="CHEBI:16526"/>
        <dbReference type="ChEBI" id="CHEBI:33019"/>
        <dbReference type="ChEBI" id="CHEBI:37575"/>
        <dbReference type="ChEBI" id="CHEBI:57841"/>
        <dbReference type="ChEBI" id="CHEBI:62899"/>
        <dbReference type="EC" id="2.5.1.3"/>
    </reaction>
</comment>
<dbReference type="PANTHER" id="PTHR20857">
    <property type="entry name" value="THIAMINE-PHOSPHATE PYROPHOSPHORYLASE"/>
    <property type="match status" value="1"/>
</dbReference>
<dbReference type="Pfam" id="PF02581">
    <property type="entry name" value="TMP-TENI"/>
    <property type="match status" value="1"/>
</dbReference>
<keyword evidence="4 9" id="KW-0460">Magnesium</keyword>
<evidence type="ECO:0000256" key="6">
    <source>
        <dbReference type="ARBA" id="ARBA00047334"/>
    </source>
</evidence>
<feature type="binding site" evidence="9">
    <location>
        <position position="363"/>
    </location>
    <ligand>
        <name>2-[(2R,5Z)-2-carboxy-4-methylthiazol-5(2H)-ylidene]ethyl phosphate</name>
        <dbReference type="ChEBI" id="CHEBI:62899"/>
    </ligand>
</feature>
<keyword evidence="3 9" id="KW-0479">Metal-binding</keyword>
<comment type="caution">
    <text evidence="9">Lacks conserved residue(s) required for the propagation of feature annotation.</text>
</comment>
<dbReference type="GO" id="GO:0009228">
    <property type="term" value="P:thiamine biosynthetic process"/>
    <property type="evidence" value="ECO:0007669"/>
    <property type="project" value="UniProtKB-KW"/>
</dbReference>
<comment type="catalytic activity">
    <reaction evidence="7 9 10">
        <text>2-(2-carboxy-4-methylthiazol-5-yl)ethyl phosphate + 4-amino-2-methyl-5-(diphosphooxymethyl)pyrimidine + 2 H(+) = thiamine phosphate + CO2 + diphosphate</text>
        <dbReference type="Rhea" id="RHEA:47848"/>
        <dbReference type="ChEBI" id="CHEBI:15378"/>
        <dbReference type="ChEBI" id="CHEBI:16526"/>
        <dbReference type="ChEBI" id="CHEBI:33019"/>
        <dbReference type="ChEBI" id="CHEBI:37575"/>
        <dbReference type="ChEBI" id="CHEBI:57841"/>
        <dbReference type="ChEBI" id="CHEBI:62890"/>
        <dbReference type="EC" id="2.5.1.3"/>
    </reaction>
</comment>
<comment type="similarity">
    <text evidence="9 10">Belongs to the thiamine-phosphate synthase family.</text>
</comment>
<keyword evidence="2 9" id="KW-0808">Transferase</keyword>
<gene>
    <name evidence="9" type="primary">thiE</name>
    <name evidence="13" type="ORF">ABT57_21565</name>
</gene>
<evidence type="ECO:0000313" key="14">
    <source>
        <dbReference type="Proteomes" id="UP000035909"/>
    </source>
</evidence>
<accession>A0A0J1H1Z0</accession>
<comment type="caution">
    <text evidence="13">The sequence shown here is derived from an EMBL/GenBank/DDBJ whole genome shotgun (WGS) entry which is preliminary data.</text>
</comment>
<proteinExistence type="inferred from homology"/>
<dbReference type="PATRIC" id="fig|320778.3.peg.4630"/>